<gene>
    <name evidence="1" type="ORF">Taro_026235</name>
</gene>
<comment type="caution">
    <text evidence="1">The sequence shown here is derived from an EMBL/GenBank/DDBJ whole genome shotgun (WGS) entry which is preliminary data.</text>
</comment>
<evidence type="ECO:0000313" key="1">
    <source>
        <dbReference type="EMBL" id="MQL93598.1"/>
    </source>
</evidence>
<dbReference type="Proteomes" id="UP000652761">
    <property type="component" value="Unassembled WGS sequence"/>
</dbReference>
<keyword evidence="2" id="KW-1185">Reference proteome</keyword>
<dbReference type="EMBL" id="NMUH01001578">
    <property type="protein sequence ID" value="MQL93598.1"/>
    <property type="molecule type" value="Genomic_DNA"/>
</dbReference>
<name>A0A843VBG0_COLES</name>
<accession>A0A843VBG0</accession>
<organism evidence="1 2">
    <name type="scientific">Colocasia esculenta</name>
    <name type="common">Wild taro</name>
    <name type="synonym">Arum esculentum</name>
    <dbReference type="NCBI Taxonomy" id="4460"/>
    <lineage>
        <taxon>Eukaryota</taxon>
        <taxon>Viridiplantae</taxon>
        <taxon>Streptophyta</taxon>
        <taxon>Embryophyta</taxon>
        <taxon>Tracheophyta</taxon>
        <taxon>Spermatophyta</taxon>
        <taxon>Magnoliopsida</taxon>
        <taxon>Liliopsida</taxon>
        <taxon>Araceae</taxon>
        <taxon>Aroideae</taxon>
        <taxon>Colocasieae</taxon>
        <taxon>Colocasia</taxon>
    </lineage>
</organism>
<sequence>MTGRLRVCAPPVICVIEGVATTRKPWNGGDHRLESQFRSAQRCPYAIASTARDHAPGEEFYAAPEISECDLLATGSKCRF</sequence>
<proteinExistence type="predicted"/>
<evidence type="ECO:0000313" key="2">
    <source>
        <dbReference type="Proteomes" id="UP000652761"/>
    </source>
</evidence>
<dbReference type="AlphaFoldDB" id="A0A843VBG0"/>
<reference evidence="1" key="1">
    <citation type="submission" date="2017-07" db="EMBL/GenBank/DDBJ databases">
        <title>Taro Niue Genome Assembly and Annotation.</title>
        <authorList>
            <person name="Atibalentja N."/>
            <person name="Keating K."/>
            <person name="Fields C.J."/>
        </authorList>
    </citation>
    <scope>NUCLEOTIDE SEQUENCE</scope>
    <source>
        <strain evidence="1">Niue_2</strain>
        <tissue evidence="1">Leaf</tissue>
    </source>
</reference>
<protein>
    <submittedName>
        <fullName evidence="1">Uncharacterized protein</fullName>
    </submittedName>
</protein>